<organism evidence="3 4">
    <name type="scientific">Globodera pallida</name>
    <name type="common">Potato cyst nematode worm</name>
    <name type="synonym">Heterodera pallida</name>
    <dbReference type="NCBI Taxonomy" id="36090"/>
    <lineage>
        <taxon>Eukaryota</taxon>
        <taxon>Metazoa</taxon>
        <taxon>Ecdysozoa</taxon>
        <taxon>Nematoda</taxon>
        <taxon>Chromadorea</taxon>
        <taxon>Rhabditida</taxon>
        <taxon>Tylenchina</taxon>
        <taxon>Tylenchomorpha</taxon>
        <taxon>Tylenchoidea</taxon>
        <taxon>Heteroderidae</taxon>
        <taxon>Heteroderinae</taxon>
        <taxon>Globodera</taxon>
    </lineage>
</organism>
<feature type="transmembrane region" description="Helical" evidence="2">
    <location>
        <begin position="45"/>
        <end position="64"/>
    </location>
</feature>
<accession>A0A183BPY3</accession>
<dbReference type="WBParaSite" id="GPLIN_000266900">
    <property type="protein sequence ID" value="GPLIN_000266900"/>
    <property type="gene ID" value="GPLIN_000266900"/>
</dbReference>
<sequence length="69" mass="7538">MVLKSSWACECSFGEADESTDMAPPGTSFRKKKSGSGRPFVKTHYLLFALQMIIGFVPAMFVSLSSRTA</sequence>
<evidence type="ECO:0000313" key="4">
    <source>
        <dbReference type="WBParaSite" id="GPLIN_000266900"/>
    </source>
</evidence>
<reference evidence="4" key="2">
    <citation type="submission" date="2016-06" db="UniProtKB">
        <authorList>
            <consortium name="WormBaseParasite"/>
        </authorList>
    </citation>
    <scope>IDENTIFICATION</scope>
</reference>
<evidence type="ECO:0000313" key="3">
    <source>
        <dbReference type="Proteomes" id="UP000050741"/>
    </source>
</evidence>
<keyword evidence="3" id="KW-1185">Reference proteome</keyword>
<keyword evidence="2" id="KW-0472">Membrane</keyword>
<protein>
    <submittedName>
        <fullName evidence="4">Transmembrane protein</fullName>
    </submittedName>
</protein>
<evidence type="ECO:0000256" key="1">
    <source>
        <dbReference type="SAM" id="MobiDB-lite"/>
    </source>
</evidence>
<name>A0A183BPY3_GLOPA</name>
<proteinExistence type="predicted"/>
<keyword evidence="2" id="KW-0812">Transmembrane</keyword>
<dbReference type="AlphaFoldDB" id="A0A183BPY3"/>
<dbReference type="Proteomes" id="UP000050741">
    <property type="component" value="Unassembled WGS sequence"/>
</dbReference>
<feature type="region of interest" description="Disordered" evidence="1">
    <location>
        <begin position="17"/>
        <end position="37"/>
    </location>
</feature>
<evidence type="ECO:0000256" key="2">
    <source>
        <dbReference type="SAM" id="Phobius"/>
    </source>
</evidence>
<keyword evidence="2" id="KW-1133">Transmembrane helix</keyword>
<reference evidence="3" key="1">
    <citation type="submission" date="2014-05" db="EMBL/GenBank/DDBJ databases">
        <title>The genome and life-stage specific transcriptomes of Globodera pallida elucidate key aspects of plant parasitism by a cyst nematode.</title>
        <authorList>
            <person name="Cotton J.A."/>
            <person name="Lilley C.J."/>
            <person name="Jones L.M."/>
            <person name="Kikuchi T."/>
            <person name="Reid A.J."/>
            <person name="Thorpe P."/>
            <person name="Tsai I.J."/>
            <person name="Beasley H."/>
            <person name="Blok V."/>
            <person name="Cock P.J.A."/>
            <person name="Van den Akker S.E."/>
            <person name="Holroyd N."/>
            <person name="Hunt M."/>
            <person name="Mantelin S."/>
            <person name="Naghra H."/>
            <person name="Pain A."/>
            <person name="Palomares-Rius J.E."/>
            <person name="Zarowiecki M."/>
            <person name="Berriman M."/>
            <person name="Jones J.T."/>
            <person name="Urwin P.E."/>
        </authorList>
    </citation>
    <scope>NUCLEOTIDE SEQUENCE [LARGE SCALE GENOMIC DNA]</scope>
    <source>
        <strain evidence="3">Lindley</strain>
    </source>
</reference>